<feature type="domain" description="Aminotransferase class I/classII large" evidence="3">
    <location>
        <begin position="57"/>
        <end position="386"/>
    </location>
</feature>
<dbReference type="AlphaFoldDB" id="A0A6A5YBX4"/>
<dbReference type="InterPro" id="IPR015422">
    <property type="entry name" value="PyrdxlP-dep_Trfase_small"/>
</dbReference>
<protein>
    <submittedName>
        <fullName evidence="4">Putative aminotransferase</fullName>
    </submittedName>
</protein>
<dbReference type="Gene3D" id="3.40.640.10">
    <property type="entry name" value="Type I PLP-dependent aspartate aminotransferase-like (Major domain)"/>
    <property type="match status" value="1"/>
</dbReference>
<evidence type="ECO:0000259" key="3">
    <source>
        <dbReference type="Pfam" id="PF00155"/>
    </source>
</evidence>
<dbReference type="OrthoDB" id="7042322at2759"/>
<keyword evidence="5" id="KW-1185">Reference proteome</keyword>
<dbReference type="InterPro" id="IPR015421">
    <property type="entry name" value="PyrdxlP-dep_Trfase_major"/>
</dbReference>
<dbReference type="GO" id="GO:0030170">
    <property type="term" value="F:pyridoxal phosphate binding"/>
    <property type="evidence" value="ECO:0007669"/>
    <property type="project" value="InterPro"/>
</dbReference>
<dbReference type="InterPro" id="IPR004839">
    <property type="entry name" value="Aminotransferase_I/II_large"/>
</dbReference>
<dbReference type="EMBL" id="ML978715">
    <property type="protein sequence ID" value="KAF2089159.1"/>
    <property type="molecule type" value="Genomic_DNA"/>
</dbReference>
<dbReference type="PANTHER" id="PTHR43510">
    <property type="entry name" value="AMINOTRANSFERASE FUNCTION, HYPOTHETICAL (EUROFUNG)"/>
    <property type="match status" value="1"/>
</dbReference>
<dbReference type="Gene3D" id="3.90.1150.10">
    <property type="entry name" value="Aspartate Aminotransferase, domain 1"/>
    <property type="match status" value="1"/>
</dbReference>
<dbReference type="InterPro" id="IPR015424">
    <property type="entry name" value="PyrdxlP-dep_Trfase"/>
</dbReference>
<reference evidence="4" key="1">
    <citation type="journal article" date="2020" name="Stud. Mycol.">
        <title>101 Dothideomycetes genomes: a test case for predicting lifestyles and emergence of pathogens.</title>
        <authorList>
            <person name="Haridas S."/>
            <person name="Albert R."/>
            <person name="Binder M."/>
            <person name="Bloem J."/>
            <person name="Labutti K."/>
            <person name="Salamov A."/>
            <person name="Andreopoulos B."/>
            <person name="Baker S."/>
            <person name="Barry K."/>
            <person name="Bills G."/>
            <person name="Bluhm B."/>
            <person name="Cannon C."/>
            <person name="Castanera R."/>
            <person name="Culley D."/>
            <person name="Daum C."/>
            <person name="Ezra D."/>
            <person name="Gonzalez J."/>
            <person name="Henrissat B."/>
            <person name="Kuo A."/>
            <person name="Liang C."/>
            <person name="Lipzen A."/>
            <person name="Lutzoni F."/>
            <person name="Magnuson J."/>
            <person name="Mondo S."/>
            <person name="Nolan M."/>
            <person name="Ohm R."/>
            <person name="Pangilinan J."/>
            <person name="Park H.-J."/>
            <person name="Ramirez L."/>
            <person name="Alfaro M."/>
            <person name="Sun H."/>
            <person name="Tritt A."/>
            <person name="Yoshinaga Y."/>
            <person name="Zwiers L.-H."/>
            <person name="Turgeon B."/>
            <person name="Goodwin S."/>
            <person name="Spatafora J."/>
            <person name="Crous P."/>
            <person name="Grigoriev I."/>
        </authorList>
    </citation>
    <scope>NUCLEOTIDE SEQUENCE</scope>
    <source>
        <strain evidence="4">CBS 121410</strain>
    </source>
</reference>
<dbReference type="InterPro" id="IPR004838">
    <property type="entry name" value="NHTrfase_class1_PyrdxlP-BS"/>
</dbReference>
<name>A0A6A5YBX4_9PEZI</name>
<evidence type="ECO:0000256" key="1">
    <source>
        <dbReference type="ARBA" id="ARBA00007441"/>
    </source>
</evidence>
<dbReference type="SUPFAM" id="SSF53383">
    <property type="entry name" value="PLP-dependent transferases"/>
    <property type="match status" value="1"/>
</dbReference>
<evidence type="ECO:0000313" key="4">
    <source>
        <dbReference type="EMBL" id="KAF2089159.1"/>
    </source>
</evidence>
<dbReference type="CDD" id="cd00609">
    <property type="entry name" value="AAT_like"/>
    <property type="match status" value="1"/>
</dbReference>
<keyword evidence="2" id="KW-0663">Pyridoxal phosphate</keyword>
<dbReference type="PROSITE" id="PS00105">
    <property type="entry name" value="AA_TRANSFER_CLASS_1"/>
    <property type="match status" value="1"/>
</dbReference>
<dbReference type="GO" id="GO:0008483">
    <property type="term" value="F:transaminase activity"/>
    <property type="evidence" value="ECO:0007669"/>
    <property type="project" value="UniProtKB-KW"/>
</dbReference>
<proteinExistence type="inferred from homology"/>
<organism evidence="4 5">
    <name type="scientific">Saccharata proteae CBS 121410</name>
    <dbReference type="NCBI Taxonomy" id="1314787"/>
    <lineage>
        <taxon>Eukaryota</taxon>
        <taxon>Fungi</taxon>
        <taxon>Dikarya</taxon>
        <taxon>Ascomycota</taxon>
        <taxon>Pezizomycotina</taxon>
        <taxon>Dothideomycetes</taxon>
        <taxon>Dothideomycetes incertae sedis</taxon>
        <taxon>Botryosphaeriales</taxon>
        <taxon>Saccharataceae</taxon>
        <taxon>Saccharata</taxon>
    </lineage>
</organism>
<evidence type="ECO:0000256" key="2">
    <source>
        <dbReference type="ARBA" id="ARBA00022898"/>
    </source>
</evidence>
<dbReference type="PANTHER" id="PTHR43510:SF1">
    <property type="entry name" value="AMINOTRANSFERASE FUNCTION, HYPOTHETICAL (EUROFUNG)"/>
    <property type="match status" value="1"/>
</dbReference>
<sequence length="404" mass="44176">MVKIDPFSVEKWMDDHENDAKYNIAETCCASISINDLCALAENQSSSTSPLDLDRKLTYGPIRGSDALRDNLSRLYSSKAPSRLPNDQILITPGAIAANHLVFSSLIDQDDHVIVHHPTYQQLYAVPAALGASISLWEAQASENWIPSISTLKALIQPTTKLIVINNPNNPTGAILPKSLLQEIIDLAASHSPPITILSDEVYRPIFHSISPLDKAFPPSILSMGYPHAIATGSLSKAYSLAGIRVGWIASRSPAIIEKCAAMRHYTTISVSQLDEQIAARALDSNTIHALLARNINLARTNLEILEKFIIKHDDIAEWVKPVAGTTAFVRFHREGKNVDAVAFCKALLKKTGVLFVPGDECFGERFGGFARVGFACETGLLKEGLEKARVFLRKEFDDLPLAA</sequence>
<gene>
    <name evidence="4" type="ORF">K490DRAFT_72765</name>
</gene>
<keyword evidence="4" id="KW-0808">Transferase</keyword>
<evidence type="ECO:0000313" key="5">
    <source>
        <dbReference type="Proteomes" id="UP000799776"/>
    </source>
</evidence>
<accession>A0A6A5YBX4</accession>
<keyword evidence="4" id="KW-0032">Aminotransferase</keyword>
<dbReference type="Proteomes" id="UP000799776">
    <property type="component" value="Unassembled WGS sequence"/>
</dbReference>
<dbReference type="Pfam" id="PF00155">
    <property type="entry name" value="Aminotran_1_2"/>
    <property type="match status" value="1"/>
</dbReference>
<comment type="similarity">
    <text evidence="1">Belongs to the class-I pyridoxal-phosphate-dependent aminotransferase family.</text>
</comment>